<keyword evidence="8" id="KW-1133">Transmembrane helix</keyword>
<evidence type="ECO:0000256" key="10">
    <source>
        <dbReference type="ARBA" id="ARBA00023098"/>
    </source>
</evidence>
<feature type="region of interest" description="Disordered" evidence="16">
    <location>
        <begin position="69"/>
        <end position="115"/>
    </location>
</feature>
<dbReference type="GO" id="GO:0001574">
    <property type="term" value="P:ganglioside biosynthetic process"/>
    <property type="evidence" value="ECO:0007669"/>
    <property type="project" value="TreeGrafter"/>
</dbReference>
<dbReference type="Gene3D" id="3.90.1480.20">
    <property type="entry name" value="Glycosyl transferase family 29"/>
    <property type="match status" value="1"/>
</dbReference>
<dbReference type="Proteomes" id="UP000887568">
    <property type="component" value="Unplaced"/>
</dbReference>
<feature type="disulfide bond" evidence="15">
    <location>
        <begin position="178"/>
        <end position="327"/>
    </location>
</feature>
<comment type="subcellular location">
    <subcellularLocation>
        <location evidence="1">Golgi apparatus membrane</location>
        <topology evidence="1">Single-pass type II membrane protein</topology>
    </subcellularLocation>
</comment>
<keyword evidence="12" id="KW-1015">Disulfide bond</keyword>
<evidence type="ECO:0000256" key="3">
    <source>
        <dbReference type="ARBA" id="ARBA00022676"/>
    </source>
</evidence>
<evidence type="ECO:0000256" key="13">
    <source>
        <dbReference type="ARBA" id="ARBA00023180"/>
    </source>
</evidence>
<dbReference type="PANTHER" id="PTHR45906:SF1">
    <property type="entry name" value="ALPHA-N-ACETYL-NEURAMINYL-2,3-BETA-GALACTOSYL-1, 3-N-ACETYL-GALACTOSAMINIDE ALPHA-2,6-SIALYLTRANSFERASE-LIKE"/>
    <property type="match status" value="1"/>
</dbReference>
<dbReference type="AlphaFoldDB" id="A0A913Z3B2"/>
<dbReference type="PIRSF" id="PIRSF005557">
    <property type="entry name" value="Sialyl_trans"/>
    <property type="match status" value="1"/>
</dbReference>
<dbReference type="GeneID" id="119720623"/>
<comment type="catalytic activity">
    <reaction evidence="14">
        <text>a ganglioside GM1b (d18:1(4E)) + CMP-N-acetyl-beta-neuraminate = a ganglioside GD1alpha (d18:1(4E)) + CMP + H(+)</text>
        <dbReference type="Rhea" id="RHEA:41968"/>
        <dbReference type="ChEBI" id="CHEBI:15378"/>
        <dbReference type="ChEBI" id="CHEBI:57812"/>
        <dbReference type="ChEBI" id="CHEBI:60377"/>
        <dbReference type="ChEBI" id="CHEBI:78568"/>
        <dbReference type="ChEBI" id="CHEBI:78569"/>
    </reaction>
    <physiologicalReaction direction="left-to-right" evidence="14">
        <dbReference type="Rhea" id="RHEA:41969"/>
    </physiologicalReaction>
</comment>
<dbReference type="InterPro" id="IPR038578">
    <property type="entry name" value="GT29-like_sf"/>
</dbReference>
<evidence type="ECO:0000256" key="2">
    <source>
        <dbReference type="ARBA" id="ARBA00006003"/>
    </source>
</evidence>
<feature type="compositionally biased region" description="Polar residues" evidence="16">
    <location>
        <begin position="71"/>
        <end position="98"/>
    </location>
</feature>
<evidence type="ECO:0000256" key="8">
    <source>
        <dbReference type="ARBA" id="ARBA00022989"/>
    </source>
</evidence>
<dbReference type="GO" id="GO:0001665">
    <property type="term" value="F:alpha-N-acetylgalactosaminide alpha-2,6-sialyltransferase activity"/>
    <property type="evidence" value="ECO:0007669"/>
    <property type="project" value="TreeGrafter"/>
</dbReference>
<dbReference type="EnsemblMetazoa" id="XM_038190371.1">
    <property type="protein sequence ID" value="XP_038046299.1"/>
    <property type="gene ID" value="LOC119720623"/>
</dbReference>
<proteinExistence type="inferred from homology"/>
<dbReference type="CDD" id="cd23965">
    <property type="entry name" value="GT29_ST6GALNAC3_4_5_6"/>
    <property type="match status" value="1"/>
</dbReference>
<evidence type="ECO:0000256" key="14">
    <source>
        <dbReference type="ARBA" id="ARBA00043744"/>
    </source>
</evidence>
<keyword evidence="13" id="KW-0325">Glycoprotein</keyword>
<evidence type="ECO:0000256" key="1">
    <source>
        <dbReference type="ARBA" id="ARBA00004323"/>
    </source>
</evidence>
<accession>A0A913Z3B2</accession>
<keyword evidence="18" id="KW-1185">Reference proteome</keyword>
<dbReference type="PANTHER" id="PTHR45906">
    <property type="entry name" value="ALPHA-N-ACETYL-NEURAMINYL-2,3-BETA-GALACTOSYL-1, 3-N-ACETYL-GALACTOSAMINIDE ALPHA-2,6-SIALYLTRANSFERASE-LIKE"/>
    <property type="match status" value="1"/>
</dbReference>
<dbReference type="RefSeq" id="XP_038046299.1">
    <property type="nucleotide sequence ID" value="XM_038190371.1"/>
</dbReference>
<evidence type="ECO:0000313" key="17">
    <source>
        <dbReference type="EnsemblMetazoa" id="XP_038046299.1"/>
    </source>
</evidence>
<reference evidence="17" key="1">
    <citation type="submission" date="2022-11" db="UniProtKB">
        <authorList>
            <consortium name="EnsemblMetazoa"/>
        </authorList>
    </citation>
    <scope>IDENTIFICATION</scope>
</reference>
<organism evidence="17 18">
    <name type="scientific">Patiria miniata</name>
    <name type="common">Bat star</name>
    <name type="synonym">Asterina miniata</name>
    <dbReference type="NCBI Taxonomy" id="46514"/>
    <lineage>
        <taxon>Eukaryota</taxon>
        <taxon>Metazoa</taxon>
        <taxon>Echinodermata</taxon>
        <taxon>Eleutherozoa</taxon>
        <taxon>Asterozoa</taxon>
        <taxon>Asteroidea</taxon>
        <taxon>Valvatacea</taxon>
        <taxon>Valvatida</taxon>
        <taxon>Asterinidae</taxon>
        <taxon>Patiria</taxon>
    </lineage>
</organism>
<evidence type="ECO:0000256" key="15">
    <source>
        <dbReference type="PIRSR" id="PIRSR005557-2"/>
    </source>
</evidence>
<evidence type="ECO:0000256" key="12">
    <source>
        <dbReference type="ARBA" id="ARBA00023157"/>
    </source>
</evidence>
<protein>
    <recommendedName>
        <fullName evidence="19">Alpha-N-acetylgalactosaminide alpha-2,6-sialyltransferase 3</fullName>
    </recommendedName>
</protein>
<dbReference type="Pfam" id="PF00777">
    <property type="entry name" value="Glyco_transf_29"/>
    <property type="match status" value="1"/>
</dbReference>
<dbReference type="OrthoDB" id="10264956at2759"/>
<name>A0A913Z3B2_PATMI</name>
<comment type="similarity">
    <text evidence="2">Belongs to the glycosyltransferase 29 family.</text>
</comment>
<keyword evidence="5" id="KW-0812">Transmembrane</keyword>
<keyword evidence="7" id="KW-0730">Sialic acid</keyword>
<keyword evidence="11" id="KW-0472">Membrane</keyword>
<keyword evidence="9" id="KW-0333">Golgi apparatus</keyword>
<evidence type="ECO:0008006" key="19">
    <source>
        <dbReference type="Google" id="ProtNLM"/>
    </source>
</evidence>
<dbReference type="GO" id="GO:0000139">
    <property type="term" value="C:Golgi membrane"/>
    <property type="evidence" value="ECO:0007669"/>
    <property type="project" value="UniProtKB-SubCell"/>
</dbReference>
<evidence type="ECO:0000256" key="11">
    <source>
        <dbReference type="ARBA" id="ARBA00023136"/>
    </source>
</evidence>
<sequence>MFKFLSKKRQLFLVCIGFAFAALTICAIYVNTIGMDTGYQTLSRKQLTEHILSVTGQEHRLTEMSHAVAGSKTTNGSHTRTVTAARNSGSIKTNTTRPLPTKKQEKNATVLDTGSHNQTLNLHDLSNASDVRTLSRQRVSMIDGVLPVNATPDPLYTHHGYISVLDPKKKLNLHCMQCALVSSSGQLLGSRVGYLIDEADCIFRMNDAPVPSYEEDVGSRTTVRVVGHAATPNLKNKRKFLLQDSSSRYVVGWGPSKAMQTNGKGYAYKHLKDLTQKFPKVGFFYLTQEQMAKADEIFEAETGKPRMGSGTYLSTGWFTMVLARASCDEIHVYGMVNDEYCQNLTNKNVPYHYYDRKGRKECDYYRANEKGKKGVHRFITEKSIFARWALEQPPIYFHVPDWNPR</sequence>
<evidence type="ECO:0000256" key="4">
    <source>
        <dbReference type="ARBA" id="ARBA00022679"/>
    </source>
</evidence>
<evidence type="ECO:0000256" key="5">
    <source>
        <dbReference type="ARBA" id="ARBA00022692"/>
    </source>
</evidence>
<evidence type="ECO:0000256" key="9">
    <source>
        <dbReference type="ARBA" id="ARBA00023034"/>
    </source>
</evidence>
<keyword evidence="4" id="KW-0808">Transferase</keyword>
<evidence type="ECO:0000313" key="18">
    <source>
        <dbReference type="Proteomes" id="UP000887568"/>
    </source>
</evidence>
<keyword evidence="3" id="KW-0328">Glycosyltransferase</keyword>
<dbReference type="OMA" id="FTMILAR"/>
<evidence type="ECO:0000256" key="7">
    <source>
        <dbReference type="ARBA" id="ARBA00022981"/>
    </source>
</evidence>
<keyword evidence="10" id="KW-0443">Lipid metabolism</keyword>
<dbReference type="InterPro" id="IPR012163">
    <property type="entry name" value="Sialyl_trans"/>
</dbReference>
<dbReference type="InterPro" id="IPR001675">
    <property type="entry name" value="Glyco_trans_29"/>
</dbReference>
<keyword evidence="6" id="KW-0735">Signal-anchor</keyword>
<evidence type="ECO:0000256" key="16">
    <source>
        <dbReference type="SAM" id="MobiDB-lite"/>
    </source>
</evidence>
<evidence type="ECO:0000256" key="6">
    <source>
        <dbReference type="ARBA" id="ARBA00022968"/>
    </source>
</evidence>